<keyword evidence="3 6" id="KW-0808">Transferase</keyword>
<dbReference type="PANTHER" id="PTHR33841">
    <property type="entry name" value="DNA METHYLTRANSFERASE YEEA-RELATED"/>
    <property type="match status" value="1"/>
</dbReference>
<organism evidence="6 7">
    <name type="scientific">Planktothrix agardhii</name>
    <name type="common">Oscillatoria agardhii</name>
    <dbReference type="NCBI Taxonomy" id="1160"/>
    <lineage>
        <taxon>Bacteria</taxon>
        <taxon>Bacillati</taxon>
        <taxon>Cyanobacteriota</taxon>
        <taxon>Cyanophyceae</taxon>
        <taxon>Oscillatoriophycideae</taxon>
        <taxon>Oscillatoriales</taxon>
        <taxon>Microcoleaceae</taxon>
        <taxon>Planktothrix</taxon>
    </lineage>
</organism>
<keyword evidence="6" id="KW-0614">Plasmid</keyword>
<evidence type="ECO:0000256" key="1">
    <source>
        <dbReference type="ARBA" id="ARBA00011900"/>
    </source>
</evidence>
<name>A0AAD1Q7I0_PLAAG</name>
<proteinExistence type="predicted"/>
<dbReference type="EC" id="2.1.1.72" evidence="1"/>
<evidence type="ECO:0000256" key="4">
    <source>
        <dbReference type="ARBA" id="ARBA00047942"/>
    </source>
</evidence>
<dbReference type="Proteomes" id="UP001153761">
    <property type="component" value="Plasmid p3"/>
</dbReference>
<dbReference type="PANTHER" id="PTHR33841:SF1">
    <property type="entry name" value="DNA METHYLTRANSFERASE A"/>
    <property type="match status" value="1"/>
</dbReference>
<dbReference type="SUPFAM" id="SSF53335">
    <property type="entry name" value="S-adenosyl-L-methionine-dependent methyltransferases"/>
    <property type="match status" value="1"/>
</dbReference>
<evidence type="ECO:0000313" key="7">
    <source>
        <dbReference type="Proteomes" id="UP001153761"/>
    </source>
</evidence>
<dbReference type="InterPro" id="IPR050953">
    <property type="entry name" value="N4_N6_ade-DNA_methylase"/>
</dbReference>
<reference evidence="6" key="1">
    <citation type="submission" date="2020-09" db="EMBL/GenBank/DDBJ databases">
        <authorList>
            <person name="Blom J."/>
        </authorList>
    </citation>
    <scope>NUCLEOTIDE SEQUENCE</scope>
    <source>
        <strain evidence="6">No.66</strain>
        <plasmid evidence="6">p3</plasmid>
    </source>
</reference>
<feature type="coiled-coil region" evidence="5">
    <location>
        <begin position="626"/>
        <end position="653"/>
    </location>
</feature>
<dbReference type="GO" id="GO:0032259">
    <property type="term" value="P:methylation"/>
    <property type="evidence" value="ECO:0007669"/>
    <property type="project" value="UniProtKB-KW"/>
</dbReference>
<geneLocation type="plasmid" evidence="6 7">
    <name>p3</name>
</geneLocation>
<accession>A0AAD1Q7I0</accession>
<evidence type="ECO:0000256" key="3">
    <source>
        <dbReference type="ARBA" id="ARBA00022679"/>
    </source>
</evidence>
<evidence type="ECO:0000256" key="5">
    <source>
        <dbReference type="SAM" id="Coils"/>
    </source>
</evidence>
<evidence type="ECO:0000313" key="6">
    <source>
        <dbReference type="EMBL" id="CAD5984575.1"/>
    </source>
</evidence>
<dbReference type="Gene3D" id="3.40.50.150">
    <property type="entry name" value="Vaccinia Virus protein VP39"/>
    <property type="match status" value="1"/>
</dbReference>
<evidence type="ECO:0000256" key="2">
    <source>
        <dbReference type="ARBA" id="ARBA00022603"/>
    </source>
</evidence>
<dbReference type="AlphaFoldDB" id="A0AAD1Q7I0"/>
<dbReference type="InterPro" id="IPR029063">
    <property type="entry name" value="SAM-dependent_MTases_sf"/>
</dbReference>
<dbReference type="RefSeq" id="WP_254032784.1">
    <property type="nucleotide sequence ID" value="NZ_LR882966.1"/>
</dbReference>
<gene>
    <name evidence="6" type="ORF">PANO66_04458</name>
</gene>
<keyword evidence="5" id="KW-0175">Coiled coil</keyword>
<keyword evidence="2 6" id="KW-0489">Methyltransferase</keyword>
<protein>
    <recommendedName>
        <fullName evidence="1">site-specific DNA-methyltransferase (adenine-specific)</fullName>
        <ecNumber evidence="1">2.1.1.72</ecNumber>
    </recommendedName>
</protein>
<dbReference type="EMBL" id="LR882966">
    <property type="protein sequence ID" value="CAD5984575.1"/>
    <property type="molecule type" value="Genomic_DNA"/>
</dbReference>
<comment type="catalytic activity">
    <reaction evidence="4">
        <text>a 2'-deoxyadenosine in DNA + S-adenosyl-L-methionine = an N(6)-methyl-2'-deoxyadenosine in DNA + S-adenosyl-L-homocysteine + H(+)</text>
        <dbReference type="Rhea" id="RHEA:15197"/>
        <dbReference type="Rhea" id="RHEA-COMP:12418"/>
        <dbReference type="Rhea" id="RHEA-COMP:12419"/>
        <dbReference type="ChEBI" id="CHEBI:15378"/>
        <dbReference type="ChEBI" id="CHEBI:57856"/>
        <dbReference type="ChEBI" id="CHEBI:59789"/>
        <dbReference type="ChEBI" id="CHEBI:90615"/>
        <dbReference type="ChEBI" id="CHEBI:90616"/>
        <dbReference type="EC" id="2.1.1.72"/>
    </reaction>
</comment>
<sequence length="711" mass="82023">MKLSIFNELEFLPALSTLFKELQVPINAVTDSSIDARDILTNTYRDHEPFDLIDEVYFLGMVDDGAFRGKGAIALESVQKIEQDYEGIVIFGVTLDRPNGLLPTRSHLAEISRAFNREFCYTPVVVVFKYADADSEYLAFANTERSKYKRNQEGEKAGKVTLLRDINIQNPHSGHAKILADLKIPTAGKDRVDSFDKLYKYWQKVLDVSLLNKQFYQEVSAWYFHACKQVVFPKDAQGNQESLIRLITRLMFVWFLKEKGLVPDALFDHEDMRSLLKSLEPQESTYYKAILQNLFFATLNTEKDRAFIKRSGSQSHHYMVHNVFRYESYFQEPDQVIDRYFAGIPFLNGGLFECLDIPPQKNKAEPEIRIDGFSDNPKNSLSVPNELFFGDFQDVDLNADFGTSRKKYQVRGLVEIFKSYKFTIAENTPFEEDVALDPELLGQVFENLLAAYNPETQTTARKQTGSFYTPREIVNYMVDESLIAYLKSQLLKENVAFLEVGKKQIDFFGNEYKAGQLTIQEQLNLNPFKGKEAELEQNLRRLLSYTDELHKFTDAEVERLIQALDNCKILDPACGSGAFPMGILQKMVHILSKLDRHNERWKHQQKEREILPVLEDLRQAQKISYEQAREAAVRQLEERLGQIEDDFANNEKDYPRKLFLIENCIYGVDIQPIALQIAKLRCFISLIVEQKVDNSQPNRGILPLPNLETKE</sequence>
<dbReference type="GO" id="GO:0009007">
    <property type="term" value="F:site-specific DNA-methyltransferase (adenine-specific) activity"/>
    <property type="evidence" value="ECO:0007669"/>
    <property type="project" value="UniProtKB-EC"/>
</dbReference>